<reference evidence="2 3" key="1">
    <citation type="submission" date="2019-04" db="EMBL/GenBank/DDBJ databases">
        <title>Friends and foes A comparative genomics studyof 23 Aspergillus species from section Flavi.</title>
        <authorList>
            <consortium name="DOE Joint Genome Institute"/>
            <person name="Kjaerbolling I."/>
            <person name="Vesth T."/>
            <person name="Frisvad J.C."/>
            <person name="Nybo J.L."/>
            <person name="Theobald S."/>
            <person name="Kildgaard S."/>
            <person name="Isbrandt T."/>
            <person name="Kuo A."/>
            <person name="Sato A."/>
            <person name="Lyhne E.K."/>
            <person name="Kogle M.E."/>
            <person name="Wiebenga A."/>
            <person name="Kun R.S."/>
            <person name="Lubbers R.J."/>
            <person name="Makela M.R."/>
            <person name="Barry K."/>
            <person name="Chovatia M."/>
            <person name="Clum A."/>
            <person name="Daum C."/>
            <person name="Haridas S."/>
            <person name="He G."/>
            <person name="LaButti K."/>
            <person name="Lipzen A."/>
            <person name="Mondo S."/>
            <person name="Riley R."/>
            <person name="Salamov A."/>
            <person name="Simmons B.A."/>
            <person name="Magnuson J.K."/>
            <person name="Henrissat B."/>
            <person name="Mortensen U.H."/>
            <person name="Larsen T.O."/>
            <person name="Devries R.P."/>
            <person name="Grigoriev I.V."/>
            <person name="Machida M."/>
            <person name="Baker S.E."/>
            <person name="Andersen M.R."/>
        </authorList>
    </citation>
    <scope>NUCLEOTIDE SEQUENCE [LARGE SCALE GENOMIC DNA]</scope>
    <source>
        <strain evidence="2 3">IBT 29228</strain>
    </source>
</reference>
<evidence type="ECO:0000313" key="2">
    <source>
        <dbReference type="EMBL" id="KAE8380320.1"/>
    </source>
</evidence>
<sequence>MANSSPDYKALYLREVELRKREEEETRRIMDGTRQIEEETRQIRKRARKTTFGELILHCHNLLSRRLRAGVPRRCTPGTISPPTGKYCPVKLLPWEDCESRQQHIYRSVYKHLEPPGEAAERRFSSIIALEDLGQRVSQWPIANDRDLEDYERFGVERYVYSIIAELCKIPAAREEFGLGDGVCFENHANILDPDEDDQPNSNRRRKPDPSCIHRIDGDSSTLLTAIEYKSPHKLTIENLRVGLRAMDFWEHVVKPDSVPVDGPEKLKYNATWLTGSAIVQKYHVMIQEGLEYSYITNGLALVLLRVPYHEPGILYYRLCEPNMEVNEEHSHQAFLQPVTAISRVLCLCLMSFRSRHRDQEWRNNAQAQLPTWKTSFDHTLSQIPESELKQNPPCSEYAGSSSPALPDPEIVPCSSPPESPTAPHQIPRQYQPDCTPLNTKVTHRDESPDSDLGIAPGMWKHGFSPIMSSPSVQRSTHQTGPQHGQCGHHPHKAQFCTQQCLLSLKQGGNLDERCPNVKLHQQGGDSNRHLISAETLAQLLKQQLDEDIDRCTPIGPCGSSGAPFKVSCLVYGYTVVGKGTTSWLWKEVSREAEVYHVLSQAQGSAVPVFLGMINLAKIYFLHGAGSIRHMLLMAWGGESINDSNCGKMINREITRSKKEIRSLGVLHHDLRLDNILWSAELRRAIIIDFHLSTLAFRLLKRRKVSSKRRSGGADERKPKRHLVQSATESDGEGFSVSQGSS</sequence>
<evidence type="ECO:0008006" key="4">
    <source>
        <dbReference type="Google" id="ProtNLM"/>
    </source>
</evidence>
<dbReference type="OrthoDB" id="2156052at2759"/>
<protein>
    <recommendedName>
        <fullName evidence="4">Protein kinase domain-containing protein</fullName>
    </recommendedName>
</protein>
<dbReference type="Gene3D" id="1.10.510.10">
    <property type="entry name" value="Transferase(Phosphotransferase) domain 1"/>
    <property type="match status" value="1"/>
</dbReference>
<dbReference type="InterPro" id="IPR011009">
    <property type="entry name" value="Kinase-like_dom_sf"/>
</dbReference>
<dbReference type="SUPFAM" id="SSF56112">
    <property type="entry name" value="Protein kinase-like (PK-like)"/>
    <property type="match status" value="1"/>
</dbReference>
<evidence type="ECO:0000313" key="3">
    <source>
        <dbReference type="Proteomes" id="UP000326198"/>
    </source>
</evidence>
<feature type="region of interest" description="Disordered" evidence="1">
    <location>
        <begin position="191"/>
        <end position="212"/>
    </location>
</feature>
<name>A0A5N7BEZ2_9EURO</name>
<dbReference type="Proteomes" id="UP000326198">
    <property type="component" value="Unassembled WGS sequence"/>
</dbReference>
<dbReference type="AlphaFoldDB" id="A0A5N7BEZ2"/>
<proteinExistence type="predicted"/>
<feature type="region of interest" description="Disordered" evidence="1">
    <location>
        <begin position="705"/>
        <end position="742"/>
    </location>
</feature>
<gene>
    <name evidence="2" type="ORF">BDV26DRAFT_257801</name>
</gene>
<feature type="region of interest" description="Disordered" evidence="1">
    <location>
        <begin position="386"/>
        <end position="433"/>
    </location>
</feature>
<organism evidence="2 3">
    <name type="scientific">Aspergillus bertholletiae</name>
    <dbReference type="NCBI Taxonomy" id="1226010"/>
    <lineage>
        <taxon>Eukaryota</taxon>
        <taxon>Fungi</taxon>
        <taxon>Dikarya</taxon>
        <taxon>Ascomycota</taxon>
        <taxon>Pezizomycotina</taxon>
        <taxon>Eurotiomycetes</taxon>
        <taxon>Eurotiomycetidae</taxon>
        <taxon>Eurotiales</taxon>
        <taxon>Aspergillaceae</taxon>
        <taxon>Aspergillus</taxon>
        <taxon>Aspergillus subgen. Circumdati</taxon>
    </lineage>
</organism>
<dbReference type="EMBL" id="ML736183">
    <property type="protein sequence ID" value="KAE8380320.1"/>
    <property type="molecule type" value="Genomic_DNA"/>
</dbReference>
<evidence type="ECO:0000256" key="1">
    <source>
        <dbReference type="SAM" id="MobiDB-lite"/>
    </source>
</evidence>
<keyword evidence="3" id="KW-1185">Reference proteome</keyword>
<accession>A0A5N7BEZ2</accession>